<dbReference type="GO" id="GO:0005524">
    <property type="term" value="F:ATP binding"/>
    <property type="evidence" value="ECO:0007669"/>
    <property type="project" value="InterPro"/>
</dbReference>
<evidence type="ECO:0000256" key="2">
    <source>
        <dbReference type="ARBA" id="ARBA00004496"/>
    </source>
</evidence>
<dbReference type="GO" id="GO:0003676">
    <property type="term" value="F:nucleic acid binding"/>
    <property type="evidence" value="ECO:0007669"/>
    <property type="project" value="InterPro"/>
</dbReference>
<dbReference type="InterPro" id="IPR018164">
    <property type="entry name" value="Ala-tRNA-synth_IIc_N"/>
</dbReference>
<accession>A0A3L9Y8E4</accession>
<dbReference type="GO" id="GO:0002161">
    <property type="term" value="F:aminoacyl-tRNA deacylase activity"/>
    <property type="evidence" value="ECO:0007669"/>
    <property type="project" value="UniProtKB-ARBA"/>
</dbReference>
<dbReference type="OrthoDB" id="9812949at2"/>
<evidence type="ECO:0000256" key="4">
    <source>
        <dbReference type="ARBA" id="ARBA00022723"/>
    </source>
</evidence>
<dbReference type="GO" id="GO:0006419">
    <property type="term" value="P:alanyl-tRNA aminoacylation"/>
    <property type="evidence" value="ECO:0007669"/>
    <property type="project" value="InterPro"/>
</dbReference>
<dbReference type="Gene3D" id="2.40.30.130">
    <property type="match status" value="1"/>
</dbReference>
<dbReference type="GO" id="GO:0004813">
    <property type="term" value="F:alanine-tRNA ligase activity"/>
    <property type="evidence" value="ECO:0007669"/>
    <property type="project" value="InterPro"/>
</dbReference>
<dbReference type="SUPFAM" id="SSF50447">
    <property type="entry name" value="Translation proteins"/>
    <property type="match status" value="1"/>
</dbReference>
<dbReference type="GO" id="GO:0046872">
    <property type="term" value="F:metal ion binding"/>
    <property type="evidence" value="ECO:0007669"/>
    <property type="project" value="UniProtKB-KW"/>
</dbReference>
<reference evidence="8 9" key="1">
    <citation type="submission" date="2018-10" db="EMBL/GenBank/DDBJ databases">
        <authorList>
            <person name="Jung H.S."/>
            <person name="Jeon C.O."/>
        </authorList>
    </citation>
    <scope>NUCLEOTIDE SEQUENCE [LARGE SCALE GENOMIC DNA]</scope>
    <source>
        <strain evidence="8 9">MA-7-27</strain>
    </source>
</reference>
<dbReference type="Pfam" id="PF01411">
    <property type="entry name" value="tRNA-synt_2c"/>
    <property type="match status" value="1"/>
</dbReference>
<proteinExistence type="predicted"/>
<dbReference type="InterPro" id="IPR018163">
    <property type="entry name" value="Thr/Ala-tRNA-synth_IIc_edit"/>
</dbReference>
<keyword evidence="5" id="KW-0862">Zinc</keyword>
<dbReference type="InterPro" id="IPR018165">
    <property type="entry name" value="Ala-tRNA-synth_IIc_core"/>
</dbReference>
<comment type="caution">
    <text evidence="8">The sequence shown here is derived from an EMBL/GenBank/DDBJ whole genome shotgun (WGS) entry which is preliminary data.</text>
</comment>
<dbReference type="InterPro" id="IPR051335">
    <property type="entry name" value="Alanyl-tRNA_Editing_Enzymes"/>
</dbReference>
<dbReference type="SUPFAM" id="SSF55186">
    <property type="entry name" value="ThrRS/AlaRS common domain"/>
    <property type="match status" value="1"/>
</dbReference>
<dbReference type="InterPro" id="IPR012947">
    <property type="entry name" value="tRNA_SAD"/>
</dbReference>
<keyword evidence="4" id="KW-0479">Metal-binding</keyword>
<protein>
    <recommendedName>
        <fullName evidence="3">Alanine--tRNA ligase</fullName>
    </recommendedName>
    <alternativeName>
        <fullName evidence="6">Alanyl-tRNA synthetase</fullName>
    </alternativeName>
</protein>
<sequence>MTETLFLQDMYRKTAPGKVTGLTDEGGIILDASLFYARGGGQPGDSGVLHWDGGRIPIAMAVKGEGADIVLVPAEPAALPPVGAEVEQRLDWDRRFGHMRVHTALHLLSVVIPLPVTGGAIAAEKGRLDFAMPEPPDDKLVLQGQMNALIERGLDVSETWITAEELDANPGLVKTMSVQPPKGAGRVRLVRIGTGDRQIDLQPCGGTHVANTAEIGPVTIAKIESKGRQNRRVTVALAQ</sequence>
<keyword evidence="9" id="KW-1185">Reference proteome</keyword>
<evidence type="ECO:0000313" key="9">
    <source>
        <dbReference type="Proteomes" id="UP000281343"/>
    </source>
</evidence>
<dbReference type="PANTHER" id="PTHR43462:SF1">
    <property type="entry name" value="ALANYL-TRNA EDITING PROTEIN AARSD1"/>
    <property type="match status" value="1"/>
</dbReference>
<evidence type="ECO:0000256" key="3">
    <source>
        <dbReference type="ARBA" id="ARBA00017959"/>
    </source>
</evidence>
<organism evidence="8 9">
    <name type="scientific">Rhodophyticola porphyridii</name>
    <dbReference type="NCBI Taxonomy" id="1852017"/>
    <lineage>
        <taxon>Bacteria</taxon>
        <taxon>Pseudomonadati</taxon>
        <taxon>Pseudomonadota</taxon>
        <taxon>Alphaproteobacteria</taxon>
        <taxon>Rhodobacterales</taxon>
        <taxon>Roseobacteraceae</taxon>
        <taxon>Rhodophyticola</taxon>
    </lineage>
</organism>
<evidence type="ECO:0000259" key="7">
    <source>
        <dbReference type="PROSITE" id="PS50860"/>
    </source>
</evidence>
<dbReference type="PANTHER" id="PTHR43462">
    <property type="entry name" value="ALANYL-TRNA EDITING PROTEIN"/>
    <property type="match status" value="1"/>
</dbReference>
<evidence type="ECO:0000313" key="8">
    <source>
        <dbReference type="EMBL" id="RMA42346.1"/>
    </source>
</evidence>
<dbReference type="GO" id="GO:0005737">
    <property type="term" value="C:cytoplasm"/>
    <property type="evidence" value="ECO:0007669"/>
    <property type="project" value="UniProtKB-SubCell"/>
</dbReference>
<dbReference type="PROSITE" id="PS50860">
    <property type="entry name" value="AA_TRNA_LIGASE_II_ALA"/>
    <property type="match status" value="1"/>
</dbReference>
<dbReference type="EMBL" id="RCNT01000004">
    <property type="protein sequence ID" value="RMA42346.1"/>
    <property type="molecule type" value="Genomic_DNA"/>
</dbReference>
<dbReference type="SMART" id="SM00863">
    <property type="entry name" value="tRNA_SAD"/>
    <property type="match status" value="1"/>
</dbReference>
<dbReference type="Pfam" id="PF07973">
    <property type="entry name" value="tRNA_SAD"/>
    <property type="match status" value="1"/>
</dbReference>
<comment type="cofactor">
    <cofactor evidence="1">
        <name>Zn(2+)</name>
        <dbReference type="ChEBI" id="CHEBI:29105"/>
    </cofactor>
</comment>
<dbReference type="RefSeq" id="WP_121897826.1">
    <property type="nucleotide sequence ID" value="NZ_RCNT01000004.1"/>
</dbReference>
<gene>
    <name evidence="8" type="ORF">D9R08_09585</name>
</gene>
<evidence type="ECO:0000256" key="6">
    <source>
        <dbReference type="ARBA" id="ARBA00032577"/>
    </source>
</evidence>
<dbReference type="InterPro" id="IPR009000">
    <property type="entry name" value="Transl_B-barrel_sf"/>
</dbReference>
<dbReference type="AlphaFoldDB" id="A0A3L9Y8E4"/>
<evidence type="ECO:0000256" key="1">
    <source>
        <dbReference type="ARBA" id="ARBA00001947"/>
    </source>
</evidence>
<dbReference type="Proteomes" id="UP000281343">
    <property type="component" value="Unassembled WGS sequence"/>
</dbReference>
<feature type="domain" description="Alanyl-transfer RNA synthetases family profile" evidence="7">
    <location>
        <begin position="1"/>
        <end position="239"/>
    </location>
</feature>
<evidence type="ECO:0000256" key="5">
    <source>
        <dbReference type="ARBA" id="ARBA00022833"/>
    </source>
</evidence>
<dbReference type="Gene3D" id="3.30.980.10">
    <property type="entry name" value="Threonyl-trna Synthetase, Chain A, domain 2"/>
    <property type="match status" value="1"/>
</dbReference>
<comment type="subcellular location">
    <subcellularLocation>
        <location evidence="2">Cytoplasm</location>
    </subcellularLocation>
</comment>
<name>A0A3L9Y8E4_9RHOB</name>